<dbReference type="SUPFAM" id="SSF53335">
    <property type="entry name" value="S-adenosyl-L-methionine-dependent methyltransferases"/>
    <property type="match status" value="1"/>
</dbReference>
<feature type="domain" description="Methyltransferase type 11" evidence="1">
    <location>
        <begin position="46"/>
        <end position="137"/>
    </location>
</feature>
<keyword evidence="3" id="KW-1185">Reference proteome</keyword>
<dbReference type="PANTHER" id="PTHR44942">
    <property type="entry name" value="METHYLTRANSF_11 DOMAIN-CONTAINING PROTEIN"/>
    <property type="match status" value="1"/>
</dbReference>
<dbReference type="Pfam" id="PF08241">
    <property type="entry name" value="Methyltransf_11"/>
    <property type="match status" value="1"/>
</dbReference>
<dbReference type="Gene3D" id="3.40.50.150">
    <property type="entry name" value="Vaccinia Virus protein VP39"/>
    <property type="match status" value="1"/>
</dbReference>
<evidence type="ECO:0000313" key="3">
    <source>
        <dbReference type="Proteomes" id="UP001274896"/>
    </source>
</evidence>
<dbReference type="InterPro" id="IPR013216">
    <property type="entry name" value="Methyltransf_11"/>
</dbReference>
<reference evidence="2" key="1">
    <citation type="submission" date="2023-06" db="EMBL/GenBank/DDBJ databases">
        <title>Male Hemibagrus guttatus genome.</title>
        <authorList>
            <person name="Bian C."/>
        </authorList>
    </citation>
    <scope>NUCLEOTIDE SEQUENCE</scope>
    <source>
        <strain evidence="2">Male_cb2023</strain>
        <tissue evidence="2">Muscle</tissue>
    </source>
</reference>
<name>A0AAE0VAC1_9TELE</name>
<dbReference type="AlphaFoldDB" id="A0AAE0VAC1"/>
<dbReference type="EMBL" id="JAUCMX010000006">
    <property type="protein sequence ID" value="KAK3544033.1"/>
    <property type="molecule type" value="Genomic_DNA"/>
</dbReference>
<dbReference type="InterPro" id="IPR029063">
    <property type="entry name" value="SAM-dependent_MTases_sf"/>
</dbReference>
<dbReference type="Proteomes" id="UP001274896">
    <property type="component" value="Unassembled WGS sequence"/>
</dbReference>
<comment type="caution">
    <text evidence="2">The sequence shown here is derived from an EMBL/GenBank/DDBJ whole genome shotgun (WGS) entry which is preliminary data.</text>
</comment>
<protein>
    <recommendedName>
        <fullName evidence="1">Methyltransferase type 11 domain-containing protein</fullName>
    </recommendedName>
</protein>
<evidence type="ECO:0000259" key="1">
    <source>
        <dbReference type="Pfam" id="PF08241"/>
    </source>
</evidence>
<dbReference type="InterPro" id="IPR051052">
    <property type="entry name" value="Diverse_substrate_MTase"/>
</dbReference>
<gene>
    <name evidence="2" type="ORF">QTP70_035044</name>
</gene>
<organism evidence="2 3">
    <name type="scientific">Hemibagrus guttatus</name>
    <dbReference type="NCBI Taxonomy" id="175788"/>
    <lineage>
        <taxon>Eukaryota</taxon>
        <taxon>Metazoa</taxon>
        <taxon>Chordata</taxon>
        <taxon>Craniata</taxon>
        <taxon>Vertebrata</taxon>
        <taxon>Euteleostomi</taxon>
        <taxon>Actinopterygii</taxon>
        <taxon>Neopterygii</taxon>
        <taxon>Teleostei</taxon>
        <taxon>Ostariophysi</taxon>
        <taxon>Siluriformes</taxon>
        <taxon>Bagridae</taxon>
        <taxon>Hemibagrus</taxon>
    </lineage>
</organism>
<dbReference type="GO" id="GO:0008757">
    <property type="term" value="F:S-adenosylmethionine-dependent methyltransferase activity"/>
    <property type="evidence" value="ECO:0007669"/>
    <property type="project" value="InterPro"/>
</dbReference>
<accession>A0AAE0VAC1</accession>
<proteinExistence type="predicted"/>
<evidence type="ECO:0000313" key="2">
    <source>
        <dbReference type="EMBL" id="KAK3544033.1"/>
    </source>
</evidence>
<dbReference type="CDD" id="cd02440">
    <property type="entry name" value="AdoMet_MTases"/>
    <property type="match status" value="1"/>
</dbReference>
<dbReference type="PANTHER" id="PTHR44942:SF6">
    <property type="entry name" value="NOVEL PROTEIN"/>
    <property type="match status" value="1"/>
</dbReference>
<dbReference type="FunFam" id="3.40.50.150:FF:000370">
    <property type="entry name" value="Si:ch211-93g23.2"/>
    <property type="match status" value="1"/>
</dbReference>
<sequence length="457" mass="51153">MAHRLFEEKHHASIYQKYRIIPPDRVMELILEYLNKKKGPPHELAVDLGCGTGQNTRLLAPHFQKVVGIDVSECQVEEARAVPGFANVTYRSGPAEELPFPDGSVDLLTAASAAHWFDTERFLIEAGRVLKPHGCIALLGYTDEFSVHYGSCGEKLNEICAEVKKVIRPYASPRVVIANSRLQALFEAIPFTDKERIESIPTKMEMTVAGVVGFVESFSYCQTYFKTNPQAAAALLESMMTRLLGQMGVSSPDTKLEFTTDFYLVLARTWSGRLQPMVLPPTCRSTRASVTSYISMCINDVTVSKTITDRSNQKPWMTAKVCALLKSRNSAFRVVDKVDLRTARAIREAKCKHAKRIHSHFRDSGNTWCMWQGIQVIINYRTTSAACDSDASLPDALNDFYFGFEMQNNMVVRKTIPPPNEKFLCLTTSDTDAELTHGRLLDQTTFLTECSGIVHNS</sequence>